<name>A0A369JHH1_HYPMA</name>
<dbReference type="Proteomes" id="UP000076154">
    <property type="component" value="Unassembled WGS sequence"/>
</dbReference>
<proteinExistence type="predicted"/>
<protein>
    <submittedName>
        <fullName evidence="1">Uncharacterized protein</fullName>
    </submittedName>
</protein>
<dbReference type="InParanoid" id="A0A369JHH1"/>
<keyword evidence="2" id="KW-1185">Reference proteome</keyword>
<dbReference type="OrthoDB" id="3121166at2759"/>
<organism evidence="1 2">
    <name type="scientific">Hypsizygus marmoreus</name>
    <name type="common">White beech mushroom</name>
    <name type="synonym">Agaricus marmoreus</name>
    <dbReference type="NCBI Taxonomy" id="39966"/>
    <lineage>
        <taxon>Eukaryota</taxon>
        <taxon>Fungi</taxon>
        <taxon>Dikarya</taxon>
        <taxon>Basidiomycota</taxon>
        <taxon>Agaricomycotina</taxon>
        <taxon>Agaricomycetes</taxon>
        <taxon>Agaricomycetidae</taxon>
        <taxon>Agaricales</taxon>
        <taxon>Tricholomatineae</taxon>
        <taxon>Lyophyllaceae</taxon>
        <taxon>Hypsizygus</taxon>
    </lineage>
</organism>
<dbReference type="AlphaFoldDB" id="A0A369JHH1"/>
<sequence>MPFLFPDHHVGYRDPPEDFMGDDPHWDGVAFPPSPTPHAQTPDFCPNVRLHSPATSNAFISDSSDEVTFDSDDLDMLTSRQVMYAIWPHYNLATGVHAQCMQIWVRHDIGIPDEFLKTPVMFRKMWRGAIEDPDSEPMWISKDVIWRIMARESAVRRVAHLARKPFNAVVSNDLLMWSLALTLDPNPSVRFDRPSNLIWRPTTPSRRPSPRSVRQHAERTRVMVFNAQRDFGLE</sequence>
<accession>A0A369JHH1</accession>
<gene>
    <name evidence="1" type="ORF">Hypma_000640</name>
</gene>
<dbReference type="EMBL" id="LUEZ02000106">
    <property type="protein sequence ID" value="RDB18276.1"/>
    <property type="molecule type" value="Genomic_DNA"/>
</dbReference>
<evidence type="ECO:0000313" key="2">
    <source>
        <dbReference type="Proteomes" id="UP000076154"/>
    </source>
</evidence>
<comment type="caution">
    <text evidence="1">The sequence shown here is derived from an EMBL/GenBank/DDBJ whole genome shotgun (WGS) entry which is preliminary data.</text>
</comment>
<reference evidence="1" key="1">
    <citation type="submission" date="2018-04" db="EMBL/GenBank/DDBJ databases">
        <title>Whole genome sequencing of Hypsizygus marmoreus.</title>
        <authorList>
            <person name="Choi I.-G."/>
            <person name="Min B."/>
            <person name="Kim J.-G."/>
            <person name="Kim S."/>
            <person name="Oh Y.-L."/>
            <person name="Kong W.-S."/>
            <person name="Park H."/>
            <person name="Jeong J."/>
            <person name="Song E.-S."/>
        </authorList>
    </citation>
    <scope>NUCLEOTIDE SEQUENCE [LARGE SCALE GENOMIC DNA]</scope>
    <source>
        <strain evidence="1">51987-8</strain>
    </source>
</reference>
<evidence type="ECO:0000313" key="1">
    <source>
        <dbReference type="EMBL" id="RDB18276.1"/>
    </source>
</evidence>